<name>A0ABP9C4V0_9FLAO</name>
<dbReference type="Proteomes" id="UP001501433">
    <property type="component" value="Unassembled WGS sequence"/>
</dbReference>
<proteinExistence type="predicted"/>
<keyword evidence="2" id="KW-1185">Reference proteome</keyword>
<reference evidence="2" key="1">
    <citation type="journal article" date="2019" name="Int. J. Syst. Evol. Microbiol.">
        <title>The Global Catalogue of Microorganisms (GCM) 10K type strain sequencing project: providing services to taxonomists for standard genome sequencing and annotation.</title>
        <authorList>
            <consortium name="The Broad Institute Genomics Platform"/>
            <consortium name="The Broad Institute Genome Sequencing Center for Infectious Disease"/>
            <person name="Wu L."/>
            <person name="Ma J."/>
        </authorList>
    </citation>
    <scope>NUCLEOTIDE SEQUENCE [LARGE SCALE GENOMIC DNA]</scope>
    <source>
        <strain evidence="2">JCM 18325</strain>
    </source>
</reference>
<dbReference type="Pfam" id="PF14092">
    <property type="entry name" value="DUF4270"/>
    <property type="match status" value="1"/>
</dbReference>
<evidence type="ECO:0000313" key="1">
    <source>
        <dbReference type="EMBL" id="GAA4803677.1"/>
    </source>
</evidence>
<dbReference type="EMBL" id="BAABJW010000001">
    <property type="protein sequence ID" value="GAA4803677.1"/>
    <property type="molecule type" value="Genomic_DNA"/>
</dbReference>
<dbReference type="RefSeq" id="WP_345275575.1">
    <property type="nucleotide sequence ID" value="NZ_BAABJW010000001.1"/>
</dbReference>
<gene>
    <name evidence="1" type="ORF">GCM10023330_07320</name>
</gene>
<dbReference type="PROSITE" id="PS51257">
    <property type="entry name" value="PROKAR_LIPOPROTEIN"/>
    <property type="match status" value="1"/>
</dbReference>
<dbReference type="InterPro" id="IPR025366">
    <property type="entry name" value="DUF4270"/>
</dbReference>
<comment type="caution">
    <text evidence="1">The sequence shown here is derived from an EMBL/GenBank/DDBJ whole genome shotgun (WGS) entry which is preliminary data.</text>
</comment>
<evidence type="ECO:0000313" key="2">
    <source>
        <dbReference type="Proteomes" id="UP001501433"/>
    </source>
</evidence>
<accession>A0ABP9C4V0</accession>
<organism evidence="1 2">
    <name type="scientific">Litoribaculum gwangyangense</name>
    <dbReference type="NCBI Taxonomy" id="1130722"/>
    <lineage>
        <taxon>Bacteria</taxon>
        <taxon>Pseudomonadati</taxon>
        <taxon>Bacteroidota</taxon>
        <taxon>Flavobacteriia</taxon>
        <taxon>Flavobacteriales</taxon>
        <taxon>Flavobacteriaceae</taxon>
        <taxon>Litoribaculum</taxon>
    </lineage>
</organism>
<sequence>MKKIIKALKFPTIFTLFFLILVSCDKDFTSIESDVLGKENSNFNTNSDVIVVSAYNKKLDSLQVNGLASNLLGVFKDPSYGTTIASIVTQVTPARFNPDFGVNPIIDSVVVNIPYFSTQIGVDENSNAIYKLDSLYGNPEAEFKLTIYQNNYFLRDFDPNSTLNNAQNFYSNANSTLNSVLTGSSNVNFDDHIAAIIHEDLQFLPTANAVVTKTGSGDNLIETRSAPAYRVTLNDPEDISYWTNTIIAKQDSPELSNANNFKDYFRGLYLKVEAVGNDGNMILLNLASTNANITINYTSGETDSRTQSTYTLNFVGNRVNTFINNYNLVTLQNGDPVLGDEKLYLKGASGSMGVVDILGNNQGLEDFLNTYRIPNGLGGYEKDNNGNYILRRLINEAHLVIYEDEGIPNEEDENGDVYHKYDRIYAYDIDNNTPTVDYQLDPTENNNAINSKLISLGQRDSSGRYKIILTEHLNNILLRDSTNTKIGLVLSNNVNYTTTNKILNSNDDVTAFPAAAIISPRGTILYGSNTNVPEEKKLKFKIFYTEPDRN</sequence>
<protein>
    <submittedName>
        <fullName evidence="1">DUF4270 domain-containing protein</fullName>
    </submittedName>
</protein>